<dbReference type="Proteomes" id="UP001174934">
    <property type="component" value="Unassembled WGS sequence"/>
</dbReference>
<name>A0AA40C4L2_9PEZI</name>
<reference evidence="2" key="1">
    <citation type="submission" date="2023-06" db="EMBL/GenBank/DDBJ databases">
        <title>Genome-scale phylogeny and comparative genomics of the fungal order Sordariales.</title>
        <authorList>
            <consortium name="Lawrence Berkeley National Laboratory"/>
            <person name="Hensen N."/>
            <person name="Bonometti L."/>
            <person name="Westerberg I."/>
            <person name="Brannstrom I.O."/>
            <person name="Guillou S."/>
            <person name="Cros-Aarteil S."/>
            <person name="Calhoun S."/>
            <person name="Haridas S."/>
            <person name="Kuo A."/>
            <person name="Mondo S."/>
            <person name="Pangilinan J."/>
            <person name="Riley R."/>
            <person name="LaButti K."/>
            <person name="Andreopoulos B."/>
            <person name="Lipzen A."/>
            <person name="Chen C."/>
            <person name="Yanf M."/>
            <person name="Daum C."/>
            <person name="Ng V."/>
            <person name="Clum A."/>
            <person name="Steindorff A."/>
            <person name="Ohm R."/>
            <person name="Martin F."/>
            <person name="Silar P."/>
            <person name="Natvig D."/>
            <person name="Lalanne C."/>
            <person name="Gautier V."/>
            <person name="Ament-velasquez S.L."/>
            <person name="Kruys A."/>
            <person name="Hutchinson M.I."/>
            <person name="Powell A.J."/>
            <person name="Barry K."/>
            <person name="Miller A.N."/>
            <person name="Grigoriev I.V."/>
            <person name="Debuchy R."/>
            <person name="Gladieux P."/>
            <person name="Thoren M.H."/>
            <person name="Johannesson H."/>
        </authorList>
    </citation>
    <scope>NUCLEOTIDE SEQUENCE</scope>
    <source>
        <strain evidence="2">SMH3391-2</strain>
    </source>
</reference>
<keyword evidence="1" id="KW-1133">Transmembrane helix</keyword>
<dbReference type="EMBL" id="JAULSR010000003">
    <property type="protein sequence ID" value="KAK0624830.1"/>
    <property type="molecule type" value="Genomic_DNA"/>
</dbReference>
<dbReference type="AlphaFoldDB" id="A0AA40C4L2"/>
<organism evidence="2 3">
    <name type="scientific">Bombardia bombarda</name>
    <dbReference type="NCBI Taxonomy" id="252184"/>
    <lineage>
        <taxon>Eukaryota</taxon>
        <taxon>Fungi</taxon>
        <taxon>Dikarya</taxon>
        <taxon>Ascomycota</taxon>
        <taxon>Pezizomycotina</taxon>
        <taxon>Sordariomycetes</taxon>
        <taxon>Sordariomycetidae</taxon>
        <taxon>Sordariales</taxon>
        <taxon>Lasiosphaeriaceae</taxon>
        <taxon>Bombardia</taxon>
    </lineage>
</organism>
<keyword evidence="3" id="KW-1185">Reference proteome</keyword>
<comment type="caution">
    <text evidence="2">The sequence shown here is derived from an EMBL/GenBank/DDBJ whole genome shotgun (WGS) entry which is preliminary data.</text>
</comment>
<feature type="transmembrane region" description="Helical" evidence="1">
    <location>
        <begin position="20"/>
        <end position="38"/>
    </location>
</feature>
<evidence type="ECO:0000256" key="1">
    <source>
        <dbReference type="SAM" id="Phobius"/>
    </source>
</evidence>
<gene>
    <name evidence="2" type="ORF">B0T17DRAFT_531194</name>
</gene>
<keyword evidence="1" id="KW-0472">Membrane</keyword>
<sequence length="72" mass="8441">MRVCACFGLTAMYLCIEADVIYLVAHIFFFFFFFKYIHHRLGCGIDSMGHYYQWACCSLLIGIDGFWDWCCG</sequence>
<accession>A0AA40C4L2</accession>
<keyword evidence="1" id="KW-0812">Transmembrane</keyword>
<evidence type="ECO:0000313" key="3">
    <source>
        <dbReference type="Proteomes" id="UP001174934"/>
    </source>
</evidence>
<protein>
    <submittedName>
        <fullName evidence="2">Uncharacterized protein</fullName>
    </submittedName>
</protein>
<evidence type="ECO:0000313" key="2">
    <source>
        <dbReference type="EMBL" id="KAK0624830.1"/>
    </source>
</evidence>
<proteinExistence type="predicted"/>